<evidence type="ECO:0000313" key="3">
    <source>
        <dbReference type="Proteomes" id="UP000240493"/>
    </source>
</evidence>
<accession>A0A2T3Z3V5</accession>
<name>A0A2T3Z3V5_TRIA4</name>
<evidence type="ECO:0000313" key="2">
    <source>
        <dbReference type="EMBL" id="PTB39501.1"/>
    </source>
</evidence>
<sequence length="145" mass="15888">MKMPGARQYIVCTLCYKDVRDKMRPSPISAITTLLDMESPCRYSALQHWRRVCTSHSHARSPASGRSLARLMLFPANTLDSESRCRNLSGPRTALHRPPPPELSAPPSAGILKPPLQGPPPRRLSGRCAADRLSTTRGRSGTCGL</sequence>
<proteinExistence type="predicted"/>
<dbReference type="Proteomes" id="UP000240493">
    <property type="component" value="Unassembled WGS sequence"/>
</dbReference>
<keyword evidence="3" id="KW-1185">Reference proteome</keyword>
<evidence type="ECO:0000256" key="1">
    <source>
        <dbReference type="SAM" id="MobiDB-lite"/>
    </source>
</evidence>
<dbReference type="AlphaFoldDB" id="A0A2T3Z3V5"/>
<reference evidence="2 3" key="1">
    <citation type="submission" date="2016-07" db="EMBL/GenBank/DDBJ databases">
        <title>Multiple horizontal gene transfer events from other fungi enriched the ability of initially mycotrophic Trichoderma (Ascomycota) to feed on dead plant biomass.</title>
        <authorList>
            <consortium name="DOE Joint Genome Institute"/>
            <person name="Aerts A."/>
            <person name="Atanasova L."/>
            <person name="Chenthamara K."/>
            <person name="Zhang J."/>
            <person name="Grujic M."/>
            <person name="Henrissat B."/>
            <person name="Kuo A."/>
            <person name="Salamov A."/>
            <person name="Lipzen A."/>
            <person name="Labutti K."/>
            <person name="Barry K."/>
            <person name="Miao Y."/>
            <person name="Rahimi M.J."/>
            <person name="Shen Q."/>
            <person name="Grigoriev I.V."/>
            <person name="Kubicek C.P."/>
            <person name="Druzhinina I.S."/>
        </authorList>
    </citation>
    <scope>NUCLEOTIDE SEQUENCE [LARGE SCALE GENOMIC DNA]</scope>
    <source>
        <strain evidence="2 3">CBS 433.97</strain>
    </source>
</reference>
<protein>
    <submittedName>
        <fullName evidence="2">Uncharacterized protein</fullName>
    </submittedName>
</protein>
<dbReference type="EMBL" id="KZ679264">
    <property type="protein sequence ID" value="PTB39501.1"/>
    <property type="molecule type" value="Genomic_DNA"/>
</dbReference>
<feature type="region of interest" description="Disordered" evidence="1">
    <location>
        <begin position="81"/>
        <end position="145"/>
    </location>
</feature>
<gene>
    <name evidence="2" type="ORF">M441DRAFT_439061</name>
</gene>
<organism evidence="2 3">
    <name type="scientific">Trichoderma asperellum (strain ATCC 204424 / CBS 433.97 / NBRC 101777)</name>
    <dbReference type="NCBI Taxonomy" id="1042311"/>
    <lineage>
        <taxon>Eukaryota</taxon>
        <taxon>Fungi</taxon>
        <taxon>Dikarya</taxon>
        <taxon>Ascomycota</taxon>
        <taxon>Pezizomycotina</taxon>
        <taxon>Sordariomycetes</taxon>
        <taxon>Hypocreomycetidae</taxon>
        <taxon>Hypocreales</taxon>
        <taxon>Hypocreaceae</taxon>
        <taxon>Trichoderma</taxon>
    </lineage>
</organism>